<proteinExistence type="predicted"/>
<keyword evidence="5" id="KW-0732">Signal</keyword>
<evidence type="ECO:0000256" key="1">
    <source>
        <dbReference type="ARBA" id="ARBA00022723"/>
    </source>
</evidence>
<keyword evidence="3" id="KW-0862">Zinc</keyword>
<reference evidence="7 8" key="1">
    <citation type="submission" date="2019-12" db="EMBL/GenBank/DDBJ databases">
        <authorList>
            <person name="Alioto T."/>
            <person name="Alioto T."/>
            <person name="Gomez Garrido J."/>
        </authorList>
    </citation>
    <scope>NUCLEOTIDE SEQUENCE [LARGE SCALE GENOMIC DNA]</scope>
</reference>
<organism evidence="7 8">
    <name type="scientific">Olea europaea subsp. europaea</name>
    <dbReference type="NCBI Taxonomy" id="158383"/>
    <lineage>
        <taxon>Eukaryota</taxon>
        <taxon>Viridiplantae</taxon>
        <taxon>Streptophyta</taxon>
        <taxon>Embryophyta</taxon>
        <taxon>Tracheophyta</taxon>
        <taxon>Spermatophyta</taxon>
        <taxon>Magnoliopsida</taxon>
        <taxon>eudicotyledons</taxon>
        <taxon>Gunneridae</taxon>
        <taxon>Pentapetalae</taxon>
        <taxon>asterids</taxon>
        <taxon>lamiids</taxon>
        <taxon>Lamiales</taxon>
        <taxon>Oleaceae</taxon>
        <taxon>Oleeae</taxon>
        <taxon>Olea</taxon>
    </lineage>
</organism>
<evidence type="ECO:0000259" key="6">
    <source>
        <dbReference type="PROSITE" id="PS50089"/>
    </source>
</evidence>
<dbReference type="SMART" id="SM00184">
    <property type="entry name" value="RING"/>
    <property type="match status" value="1"/>
</dbReference>
<dbReference type="OrthoDB" id="873511at2759"/>
<dbReference type="Gene3D" id="3.30.40.10">
    <property type="entry name" value="Zinc/RING finger domain, C3HC4 (zinc finger)"/>
    <property type="match status" value="1"/>
</dbReference>
<accession>A0A8S0RDA5</accession>
<evidence type="ECO:0000256" key="2">
    <source>
        <dbReference type="ARBA" id="ARBA00022771"/>
    </source>
</evidence>
<keyword evidence="2 4" id="KW-0863">Zinc-finger</keyword>
<feature type="domain" description="RING-type" evidence="6">
    <location>
        <begin position="80"/>
        <end position="123"/>
    </location>
</feature>
<gene>
    <name evidence="7" type="ORF">OLEA9_A007639</name>
</gene>
<keyword evidence="1" id="KW-0479">Metal-binding</keyword>
<dbReference type="InterPro" id="IPR013083">
    <property type="entry name" value="Znf_RING/FYVE/PHD"/>
</dbReference>
<dbReference type="EMBL" id="CACTIH010002628">
    <property type="protein sequence ID" value="CAA2976919.1"/>
    <property type="molecule type" value="Genomic_DNA"/>
</dbReference>
<dbReference type="Gramene" id="OE9A007639T1">
    <property type="protein sequence ID" value="OE9A007639C1"/>
    <property type="gene ID" value="OE9A007639"/>
</dbReference>
<dbReference type="Pfam" id="PF13639">
    <property type="entry name" value="zf-RING_2"/>
    <property type="match status" value="1"/>
</dbReference>
<dbReference type="Proteomes" id="UP000594638">
    <property type="component" value="Unassembled WGS sequence"/>
</dbReference>
<name>A0A8S0RDA5_OLEEU</name>
<evidence type="ECO:0000256" key="5">
    <source>
        <dbReference type="SAM" id="SignalP"/>
    </source>
</evidence>
<dbReference type="InterPro" id="IPR001841">
    <property type="entry name" value="Znf_RING"/>
</dbReference>
<evidence type="ECO:0000256" key="4">
    <source>
        <dbReference type="PROSITE-ProRule" id="PRU00175"/>
    </source>
</evidence>
<dbReference type="GO" id="GO:0061630">
    <property type="term" value="F:ubiquitin protein ligase activity"/>
    <property type="evidence" value="ECO:0007669"/>
    <property type="project" value="TreeGrafter"/>
</dbReference>
<dbReference type="AlphaFoldDB" id="A0A8S0RDA5"/>
<dbReference type="PANTHER" id="PTHR45969:SF81">
    <property type="entry name" value="OS08G0157400 PROTEIN"/>
    <property type="match status" value="1"/>
</dbReference>
<evidence type="ECO:0000313" key="7">
    <source>
        <dbReference type="EMBL" id="CAA2976919.1"/>
    </source>
</evidence>
<dbReference type="GO" id="GO:0008270">
    <property type="term" value="F:zinc ion binding"/>
    <property type="evidence" value="ECO:0007669"/>
    <property type="project" value="UniProtKB-KW"/>
</dbReference>
<evidence type="ECO:0000313" key="8">
    <source>
        <dbReference type="Proteomes" id="UP000594638"/>
    </source>
</evidence>
<dbReference type="SUPFAM" id="SSF57850">
    <property type="entry name" value="RING/U-box"/>
    <property type="match status" value="1"/>
</dbReference>
<feature type="signal peptide" evidence="5">
    <location>
        <begin position="1"/>
        <end position="19"/>
    </location>
</feature>
<sequence length="159" mass="18298">MTFLSLIINLITALKFLQSTLIHMSKQEKSETASEHRPSPLLVPVPIDFSPGSINGRDLPMVECSRIIKKLGSKDNFSFCAVCLNFISGCDKVRELGNCFHVFHRECIDAWIDKGKETCPICRSNMLPDDQREKFKCNGEDPWRRERMIYLFGEDLNFH</sequence>
<comment type="caution">
    <text evidence="7">The sequence shown here is derived from an EMBL/GenBank/DDBJ whole genome shotgun (WGS) entry which is preliminary data.</text>
</comment>
<evidence type="ECO:0000256" key="3">
    <source>
        <dbReference type="ARBA" id="ARBA00022833"/>
    </source>
</evidence>
<dbReference type="GO" id="GO:0016567">
    <property type="term" value="P:protein ubiquitination"/>
    <property type="evidence" value="ECO:0007669"/>
    <property type="project" value="TreeGrafter"/>
</dbReference>
<protein>
    <submittedName>
        <fullName evidence="7">Zinc finger, RING-type</fullName>
    </submittedName>
</protein>
<dbReference type="PANTHER" id="PTHR45969">
    <property type="entry name" value="RING ZINC FINGER PROTEIN-RELATED"/>
    <property type="match status" value="1"/>
</dbReference>
<keyword evidence="8" id="KW-1185">Reference proteome</keyword>
<feature type="chain" id="PRO_5035783406" evidence="5">
    <location>
        <begin position="20"/>
        <end position="159"/>
    </location>
</feature>
<dbReference type="PROSITE" id="PS50089">
    <property type="entry name" value="ZF_RING_2"/>
    <property type="match status" value="1"/>
</dbReference>